<dbReference type="SUPFAM" id="SSF118196">
    <property type="entry name" value="YaeB-like"/>
    <property type="match status" value="1"/>
</dbReference>
<dbReference type="InterPro" id="IPR023370">
    <property type="entry name" value="TrmO-like_N"/>
</dbReference>
<dbReference type="Gene3D" id="2.40.30.70">
    <property type="entry name" value="YaeB-like"/>
    <property type="match status" value="1"/>
</dbReference>
<dbReference type="EMBL" id="MRWU01000005">
    <property type="protein sequence ID" value="OSX93433.1"/>
    <property type="molecule type" value="Genomic_DNA"/>
</dbReference>
<proteinExistence type="inferred from homology"/>
<feature type="domain" description="TsaA-like" evidence="3">
    <location>
        <begin position="14"/>
        <end position="145"/>
    </location>
</feature>
<keyword evidence="1" id="KW-0949">S-adenosyl-L-methionine</keyword>
<reference evidence="4 5" key="1">
    <citation type="submission" date="2016-12" db="EMBL/GenBank/DDBJ databases">
        <title>Genome Sequences of Twelve Sporeforming Bacillus Species Isolated from Foods.</title>
        <authorList>
            <person name="De Jong A."/>
            <person name="Holsappel S."/>
            <person name="Kuipers O.P."/>
        </authorList>
    </citation>
    <scope>NUCLEOTIDE SEQUENCE [LARGE SCALE GENOMIC DNA]</scope>
    <source>
        <strain evidence="4 5">S3E15</strain>
    </source>
</reference>
<gene>
    <name evidence="4" type="ORF">S3E15_04592</name>
</gene>
<dbReference type="Proteomes" id="UP000194131">
    <property type="component" value="Unassembled WGS sequence"/>
</dbReference>
<name>A0AAP7W9P0_BACMY</name>
<evidence type="ECO:0000259" key="3">
    <source>
        <dbReference type="PROSITE" id="PS51668"/>
    </source>
</evidence>
<organism evidence="4 5">
    <name type="scientific">Bacillus mycoides</name>
    <dbReference type="NCBI Taxonomy" id="1405"/>
    <lineage>
        <taxon>Bacteria</taxon>
        <taxon>Bacillati</taxon>
        <taxon>Bacillota</taxon>
        <taxon>Bacilli</taxon>
        <taxon>Bacillales</taxon>
        <taxon>Bacillaceae</taxon>
        <taxon>Bacillus</taxon>
        <taxon>Bacillus cereus group</taxon>
    </lineage>
</organism>
<dbReference type="CDD" id="cd09281">
    <property type="entry name" value="UPF0066"/>
    <property type="match status" value="1"/>
</dbReference>
<dbReference type="Pfam" id="PF01980">
    <property type="entry name" value="TrmO_N"/>
    <property type="match status" value="1"/>
</dbReference>
<dbReference type="InterPro" id="IPR036414">
    <property type="entry name" value="YaeB_N_sf"/>
</dbReference>
<comment type="similarity">
    <text evidence="2">Belongs to the tRNA methyltransferase O family.</text>
</comment>
<evidence type="ECO:0000313" key="5">
    <source>
        <dbReference type="Proteomes" id="UP000194131"/>
    </source>
</evidence>
<dbReference type="PANTHER" id="PTHR12818">
    <property type="entry name" value="TRNA (ADENINE(37)-N6)-METHYLTRANSFERASE"/>
    <property type="match status" value="1"/>
</dbReference>
<evidence type="ECO:0000313" key="4">
    <source>
        <dbReference type="EMBL" id="OSX93433.1"/>
    </source>
</evidence>
<sequence>MLHKEGEKMSHINMVKIGEVQNSIDEKVYSNWGSVISNINIYPEYIGGLAGLEDYSHAIVIFYMNDFQEENNESWARKPRGLSDLDEKGCFAQRTKYRPNPIGITTVEIVSIENNVMTVQGLDANDQTAILDIKPYISAFDARENVSVPDWMNKLMQDYF</sequence>
<evidence type="ECO:0000256" key="1">
    <source>
        <dbReference type="ARBA" id="ARBA00022691"/>
    </source>
</evidence>
<dbReference type="PANTHER" id="PTHR12818:SF0">
    <property type="entry name" value="TRNA (ADENINE(37)-N6)-METHYLTRANSFERASE"/>
    <property type="match status" value="1"/>
</dbReference>
<protein>
    <recommendedName>
        <fullName evidence="3">TsaA-like domain-containing protein</fullName>
    </recommendedName>
</protein>
<evidence type="ECO:0000256" key="2">
    <source>
        <dbReference type="ARBA" id="ARBA00033753"/>
    </source>
</evidence>
<dbReference type="PROSITE" id="PS51668">
    <property type="entry name" value="TSAA_2"/>
    <property type="match status" value="1"/>
</dbReference>
<dbReference type="InterPro" id="IPR036413">
    <property type="entry name" value="YaeB-like_sf"/>
</dbReference>
<comment type="caution">
    <text evidence="4">The sequence shown here is derived from an EMBL/GenBank/DDBJ whole genome shotgun (WGS) entry which is preliminary data.</text>
</comment>
<accession>A0AAP7W9P0</accession>
<dbReference type="NCBIfam" id="TIGR00104">
    <property type="entry name" value="tRNA_TsaA"/>
    <property type="match status" value="1"/>
</dbReference>
<dbReference type="AlphaFoldDB" id="A0AAP7W9P0"/>
<dbReference type="InterPro" id="IPR040372">
    <property type="entry name" value="YaeB-like"/>
</dbReference>